<name>A0A8I6S6P2_CIMLE</name>
<evidence type="ECO:0000256" key="4">
    <source>
        <dbReference type="ARBA" id="ARBA00022807"/>
    </source>
</evidence>
<dbReference type="InterPro" id="IPR038765">
    <property type="entry name" value="Papain-like_cys_pep_sf"/>
</dbReference>
<dbReference type="AlphaFoldDB" id="A0A8I6S6P2"/>
<dbReference type="RefSeq" id="XP_014259996.1">
    <property type="nucleotide sequence ID" value="XM_014404510.2"/>
</dbReference>
<dbReference type="Proteomes" id="UP000494040">
    <property type="component" value="Unassembled WGS sequence"/>
</dbReference>
<dbReference type="GO" id="GO:0016926">
    <property type="term" value="P:protein desumoylation"/>
    <property type="evidence" value="ECO:0007669"/>
    <property type="project" value="TreeGrafter"/>
</dbReference>
<evidence type="ECO:0000313" key="7">
    <source>
        <dbReference type="Proteomes" id="UP000494040"/>
    </source>
</evidence>
<keyword evidence="4" id="KW-0788">Thiol protease</keyword>
<comment type="similarity">
    <text evidence="1">Belongs to the peptidase C48 family.</text>
</comment>
<proteinExistence type="inferred from homology"/>
<dbReference type="PROSITE" id="PS50600">
    <property type="entry name" value="ULP_PROTEASE"/>
    <property type="match status" value="1"/>
</dbReference>
<dbReference type="GO" id="GO:0080090">
    <property type="term" value="P:regulation of primary metabolic process"/>
    <property type="evidence" value="ECO:0007669"/>
    <property type="project" value="UniProtKB-ARBA"/>
</dbReference>
<keyword evidence="7" id="KW-1185">Reference proteome</keyword>
<organism evidence="6 7">
    <name type="scientific">Cimex lectularius</name>
    <name type="common">Bed bug</name>
    <name type="synonym">Acanthia lectularia</name>
    <dbReference type="NCBI Taxonomy" id="79782"/>
    <lineage>
        <taxon>Eukaryota</taxon>
        <taxon>Metazoa</taxon>
        <taxon>Ecdysozoa</taxon>
        <taxon>Arthropoda</taxon>
        <taxon>Hexapoda</taxon>
        <taxon>Insecta</taxon>
        <taxon>Pterygota</taxon>
        <taxon>Neoptera</taxon>
        <taxon>Paraneoptera</taxon>
        <taxon>Hemiptera</taxon>
        <taxon>Heteroptera</taxon>
        <taxon>Panheteroptera</taxon>
        <taxon>Cimicomorpha</taxon>
        <taxon>Cimicidae</taxon>
        <taxon>Cimex</taxon>
    </lineage>
</organism>
<dbReference type="Pfam" id="PF02902">
    <property type="entry name" value="Peptidase_C48"/>
    <property type="match status" value="1"/>
</dbReference>
<dbReference type="EnsemblMetazoa" id="XM_014404510.2">
    <property type="protein sequence ID" value="XP_014259996.1"/>
    <property type="gene ID" value="LOC106672802"/>
</dbReference>
<feature type="domain" description="Ubiquitin-like protease family profile" evidence="5">
    <location>
        <begin position="413"/>
        <end position="576"/>
    </location>
</feature>
<dbReference type="GO" id="GO:0006508">
    <property type="term" value="P:proteolysis"/>
    <property type="evidence" value="ECO:0007669"/>
    <property type="project" value="UniProtKB-KW"/>
</dbReference>
<dbReference type="SUPFAM" id="SSF54001">
    <property type="entry name" value="Cysteine proteinases"/>
    <property type="match status" value="1"/>
</dbReference>
<dbReference type="GO" id="GO:0060255">
    <property type="term" value="P:regulation of macromolecule metabolic process"/>
    <property type="evidence" value="ECO:0007669"/>
    <property type="project" value="UniProtKB-ARBA"/>
</dbReference>
<dbReference type="OrthoDB" id="8188607at2759"/>
<protein>
    <recommendedName>
        <fullName evidence="5">Ubiquitin-like protease family profile domain-containing protein</fullName>
    </recommendedName>
</protein>
<sequence>MMSKILNTIWSYFPWTRNHTSHNSVKRSREVFGDDEELLPVPVKRQRLTRNPQVLSDFNKQPSGFQKIEVIDLTKQQSNNLRKRNLGLSNEIVLDEIIIKDDDDDEIVKERKPKFFSTKYENVLKENILSVQNKSSCADILSPSKFKNKHKAPRHIRSPTKIRNRFCLLSNSSTEIVDPIASQNTFRRVPIGLRPSKMSDASSTSQNSINMNSRRSYMHFTNGKRIQDFTRDDYSRLLGTFISANSKIKTKDKTTTEIIDLDDVSDSETEKNKQVEETIIINDDDDSNTDKLKLISTPKVSRVNSFSQKIEKHNEATNKMLELTAKVSASKEKFEFMRNQYTELCYKHQLLRFKSVQDALNERIKDYLKITETVLDTEGIEALPELTPKMQQRIDEAFRPQPENQVMVSKFNYNVTRRDLNCLTRLNWLNDEVINFYMELIIDRGKLKPNYPPVHTFSTFFFPRLKQSGYTGVRRWTRKVDVFQKDMILVPIHLHVHWCMACIHLKKKTISFYDSMGSTDPGVLSLLRDYIQSEHQDKKNAPFDTSDWTLTSVTNIPQQKNGSDCGVFACTFAEFLARDATFIFSQKDMPYFRRKMAYEILEGSLLT</sequence>
<dbReference type="Gene3D" id="3.40.395.10">
    <property type="entry name" value="Adenoviral Proteinase, Chain A"/>
    <property type="match status" value="1"/>
</dbReference>
<evidence type="ECO:0000256" key="1">
    <source>
        <dbReference type="ARBA" id="ARBA00005234"/>
    </source>
</evidence>
<dbReference type="PANTHER" id="PTHR12606:SF141">
    <property type="entry name" value="GH15225P-RELATED"/>
    <property type="match status" value="1"/>
</dbReference>
<evidence type="ECO:0000313" key="6">
    <source>
        <dbReference type="EnsemblMetazoa" id="XP_014259996.1"/>
    </source>
</evidence>
<dbReference type="PANTHER" id="PTHR12606">
    <property type="entry name" value="SENTRIN/SUMO-SPECIFIC PROTEASE"/>
    <property type="match status" value="1"/>
</dbReference>
<dbReference type="GO" id="GO:0005634">
    <property type="term" value="C:nucleus"/>
    <property type="evidence" value="ECO:0007669"/>
    <property type="project" value="TreeGrafter"/>
</dbReference>
<dbReference type="KEGG" id="clec:106672802"/>
<evidence type="ECO:0000259" key="5">
    <source>
        <dbReference type="PROSITE" id="PS50600"/>
    </source>
</evidence>
<reference evidence="6" key="1">
    <citation type="submission" date="2022-01" db="UniProtKB">
        <authorList>
            <consortium name="EnsemblMetazoa"/>
        </authorList>
    </citation>
    <scope>IDENTIFICATION</scope>
</reference>
<dbReference type="GeneID" id="106672802"/>
<keyword evidence="2" id="KW-0645">Protease</keyword>
<accession>A0A8I6S6P2</accession>
<dbReference type="InterPro" id="IPR003653">
    <property type="entry name" value="Peptidase_C48_C"/>
</dbReference>
<dbReference type="GO" id="GO:0016929">
    <property type="term" value="F:deSUMOylase activity"/>
    <property type="evidence" value="ECO:0007669"/>
    <property type="project" value="TreeGrafter"/>
</dbReference>
<evidence type="ECO:0000256" key="2">
    <source>
        <dbReference type="ARBA" id="ARBA00022670"/>
    </source>
</evidence>
<keyword evidence="3" id="KW-0378">Hydrolase</keyword>
<dbReference type="FunFam" id="3.40.395.10:FF:000001">
    <property type="entry name" value="Sentrin-specific protease 1"/>
    <property type="match status" value="1"/>
</dbReference>
<evidence type="ECO:0000256" key="3">
    <source>
        <dbReference type="ARBA" id="ARBA00022801"/>
    </source>
</evidence>